<gene>
    <name evidence="1" type="ORF">OCV61_18420</name>
</gene>
<keyword evidence="2" id="KW-1185">Reference proteome</keyword>
<protein>
    <submittedName>
        <fullName evidence="1">PD-(D/E)XK nuclease domain-containing protein</fullName>
    </submittedName>
</protein>
<proteinExistence type="predicted"/>
<comment type="caution">
    <text evidence="1">The sequence shown here is derived from an EMBL/GenBank/DDBJ whole genome shotgun (WGS) entry which is preliminary data.</text>
</comment>
<sequence>MYIRLTALLNGESFITYIDTGVIYPQIKNNPSTIYSFLLITGYLKAVSTTLSFNGDFMCQVALPNQEIAVVYRKEILQKLERLIPQPTAIQVQEAIFTGDCKKLQKLIQTMLLQSVSFFDTAGENFYHGFMLGLCALVGGTFATSNRESGDGRYDIQLKPLSKGH</sequence>
<accession>A0ABT2TYN3</accession>
<evidence type="ECO:0000313" key="1">
    <source>
        <dbReference type="EMBL" id="MCU6767331.1"/>
    </source>
</evidence>
<dbReference type="Proteomes" id="UP001652409">
    <property type="component" value="Unassembled WGS sequence"/>
</dbReference>
<name>A0ABT2TYN3_9FIRM</name>
<evidence type="ECO:0000313" key="2">
    <source>
        <dbReference type="Proteomes" id="UP001652409"/>
    </source>
</evidence>
<organism evidence="1 2">
    <name type="scientific">Blautia ammoniilytica</name>
    <dbReference type="NCBI Taxonomy" id="2981782"/>
    <lineage>
        <taxon>Bacteria</taxon>
        <taxon>Bacillati</taxon>
        <taxon>Bacillota</taxon>
        <taxon>Clostridia</taxon>
        <taxon>Lachnospirales</taxon>
        <taxon>Lachnospiraceae</taxon>
        <taxon>Blautia</taxon>
    </lineage>
</organism>
<reference evidence="1 2" key="1">
    <citation type="journal article" date="2021" name="ISME Commun">
        <title>Automated analysis of genomic sequences facilitates high-throughput and comprehensive description of bacteria.</title>
        <authorList>
            <person name="Hitch T.C.A."/>
        </authorList>
    </citation>
    <scope>NUCLEOTIDE SEQUENCE [LARGE SCALE GENOMIC DNA]</scope>
    <source>
        <strain evidence="1 2">Sanger_23</strain>
    </source>
</reference>
<dbReference type="RefSeq" id="WP_262583448.1">
    <property type="nucleotide sequence ID" value="NZ_JAOQJL010000081.1"/>
</dbReference>
<dbReference type="EMBL" id="JAOQJL010000081">
    <property type="protein sequence ID" value="MCU6767331.1"/>
    <property type="molecule type" value="Genomic_DNA"/>
</dbReference>